<name>A0A8H2WGE7_9AGAM</name>
<reference evidence="1" key="1">
    <citation type="submission" date="2021-01" db="EMBL/GenBank/DDBJ databases">
        <authorList>
            <person name="Kaushik A."/>
        </authorList>
    </citation>
    <scope>NUCLEOTIDE SEQUENCE</scope>
    <source>
        <strain evidence="1">AG1-1B</strain>
    </source>
</reference>
<dbReference type="AlphaFoldDB" id="A0A8H2WGE7"/>
<evidence type="ECO:0000313" key="1">
    <source>
        <dbReference type="EMBL" id="CAE6383122.1"/>
    </source>
</evidence>
<dbReference type="PANTHER" id="PTHR46411">
    <property type="entry name" value="FAMILY ATPASE, PUTATIVE-RELATED"/>
    <property type="match status" value="1"/>
</dbReference>
<dbReference type="PANTHER" id="PTHR46411:SF3">
    <property type="entry name" value="AAA+ ATPASE DOMAIN-CONTAINING PROTEIN"/>
    <property type="match status" value="1"/>
</dbReference>
<protein>
    <submittedName>
        <fullName evidence="1">Uncharacterized protein</fullName>
    </submittedName>
</protein>
<comment type="caution">
    <text evidence="1">The sequence shown here is derived from an EMBL/GenBank/DDBJ whole genome shotgun (WGS) entry which is preliminary data.</text>
</comment>
<sequence>MLLENDRRGFKTERGKIYQKYAGIHYLKYDAFITVSSSRGTIKLPAKGRVIIDASGYSRYNLNTPGGYQVTAWNPYPIMPPPTMPFYSPPQQPRVPHEEYRNDAPLPDEIICLTPPTHKAWSFVAKTWGSVLVANLSEIVFDDLAFDQLVLKPDHKKMIKAMVETYSEDGNKLAKDLVSGKGGGLVMVLHGKPGALCVLLHLQFDYSPDPLILPAINDRHSDPYCRSGLRAFEGKLPAPSLD</sequence>
<accession>A0A8H2WGE7</accession>
<evidence type="ECO:0000313" key="2">
    <source>
        <dbReference type="Proteomes" id="UP000663826"/>
    </source>
</evidence>
<organism evidence="1 2">
    <name type="scientific">Rhizoctonia solani</name>
    <dbReference type="NCBI Taxonomy" id="456999"/>
    <lineage>
        <taxon>Eukaryota</taxon>
        <taxon>Fungi</taxon>
        <taxon>Dikarya</taxon>
        <taxon>Basidiomycota</taxon>
        <taxon>Agaricomycotina</taxon>
        <taxon>Agaricomycetes</taxon>
        <taxon>Cantharellales</taxon>
        <taxon>Ceratobasidiaceae</taxon>
        <taxon>Rhizoctonia</taxon>
    </lineage>
</organism>
<gene>
    <name evidence="1" type="ORF">RDB_LOCUS21751</name>
</gene>
<dbReference type="Proteomes" id="UP000663826">
    <property type="component" value="Unassembled WGS sequence"/>
</dbReference>
<dbReference type="EMBL" id="CAJMWQ010000798">
    <property type="protein sequence ID" value="CAE6383122.1"/>
    <property type="molecule type" value="Genomic_DNA"/>
</dbReference>
<proteinExistence type="predicted"/>